<dbReference type="OrthoDB" id="267048at2759"/>
<comment type="subcellular location">
    <subcellularLocation>
        <location evidence="1">Nucleus</location>
    </subcellularLocation>
</comment>
<evidence type="ECO:0000256" key="6">
    <source>
        <dbReference type="SAM" id="MobiDB-lite"/>
    </source>
</evidence>
<dbReference type="GO" id="GO:0003729">
    <property type="term" value="F:mRNA binding"/>
    <property type="evidence" value="ECO:0007669"/>
    <property type="project" value="TreeGrafter"/>
</dbReference>
<proteinExistence type="predicted"/>
<feature type="compositionally biased region" description="Basic and acidic residues" evidence="6">
    <location>
        <begin position="68"/>
        <end position="99"/>
    </location>
</feature>
<dbReference type="Pfam" id="PF00076">
    <property type="entry name" value="RRM_1"/>
    <property type="match status" value="4"/>
</dbReference>
<feature type="compositionally biased region" description="Basic and acidic residues" evidence="6">
    <location>
        <begin position="216"/>
        <end position="239"/>
    </location>
</feature>
<dbReference type="InterPro" id="IPR035979">
    <property type="entry name" value="RBD_domain_sf"/>
</dbReference>
<feature type="region of interest" description="Disordered" evidence="6">
    <location>
        <begin position="216"/>
        <end position="345"/>
    </location>
</feature>
<evidence type="ECO:0000313" key="8">
    <source>
        <dbReference type="EMBL" id="EFC49616.1"/>
    </source>
</evidence>
<feature type="compositionally biased region" description="Acidic residues" evidence="6">
    <location>
        <begin position="240"/>
        <end position="255"/>
    </location>
</feature>
<keyword evidence="3 5" id="KW-0694">RNA-binding</keyword>
<feature type="compositionally biased region" description="Acidic residues" evidence="6">
    <location>
        <begin position="269"/>
        <end position="324"/>
    </location>
</feature>
<feature type="domain" description="RRM" evidence="7">
    <location>
        <begin position="523"/>
        <end position="625"/>
    </location>
</feature>
<evidence type="ECO:0000256" key="2">
    <source>
        <dbReference type="ARBA" id="ARBA00022737"/>
    </source>
</evidence>
<evidence type="ECO:0000259" key="7">
    <source>
        <dbReference type="PROSITE" id="PS50102"/>
    </source>
</evidence>
<dbReference type="OMA" id="FTHRHAL"/>
<evidence type="ECO:0000256" key="3">
    <source>
        <dbReference type="ARBA" id="ARBA00022884"/>
    </source>
</evidence>
<name>D2V126_NAEGR</name>
<dbReference type="CDD" id="cd00590">
    <property type="entry name" value="RRM_SF"/>
    <property type="match status" value="1"/>
</dbReference>
<feature type="compositionally biased region" description="Acidic residues" evidence="6">
    <location>
        <begin position="105"/>
        <end position="114"/>
    </location>
</feature>
<dbReference type="RefSeq" id="XP_002682360.1">
    <property type="nucleotide sequence ID" value="XM_002682314.1"/>
</dbReference>
<keyword evidence="4" id="KW-0539">Nucleus</keyword>
<dbReference type="SMART" id="SM00360">
    <property type="entry name" value="RRM"/>
    <property type="match status" value="4"/>
</dbReference>
<dbReference type="AlphaFoldDB" id="D2V126"/>
<dbReference type="KEGG" id="ngr:NAEGRDRAFT_62501"/>
<dbReference type="PANTHER" id="PTHR48039">
    <property type="entry name" value="RNA-BINDING MOTIF PROTEIN 14B"/>
    <property type="match status" value="1"/>
</dbReference>
<keyword evidence="9" id="KW-1185">Reference proteome</keyword>
<dbReference type="VEuPathDB" id="AmoebaDB:NAEGRDRAFT_62501"/>
<dbReference type="PANTHER" id="PTHR48039:SF5">
    <property type="entry name" value="RNA-BINDING PROTEIN 28"/>
    <property type="match status" value="1"/>
</dbReference>
<dbReference type="SUPFAM" id="SSF54928">
    <property type="entry name" value="RNA-binding domain, RBD"/>
    <property type="match status" value="3"/>
</dbReference>
<feature type="compositionally biased region" description="Basic and acidic residues" evidence="6">
    <location>
        <begin position="681"/>
        <end position="695"/>
    </location>
</feature>
<evidence type="ECO:0000313" key="9">
    <source>
        <dbReference type="Proteomes" id="UP000006671"/>
    </source>
</evidence>
<dbReference type="Proteomes" id="UP000006671">
    <property type="component" value="Unassembled WGS sequence"/>
</dbReference>
<dbReference type="eggNOG" id="KOG0127">
    <property type="taxonomic scope" value="Eukaryota"/>
</dbReference>
<dbReference type="InterPro" id="IPR051945">
    <property type="entry name" value="RRM_MRD1_RNA_proc_ribogen"/>
</dbReference>
<feature type="compositionally biased region" description="Basic and acidic residues" evidence="6">
    <location>
        <begin position="325"/>
        <end position="345"/>
    </location>
</feature>
<dbReference type="Gene3D" id="3.30.70.330">
    <property type="match status" value="4"/>
</dbReference>
<keyword evidence="2" id="KW-0677">Repeat</keyword>
<feature type="compositionally biased region" description="Basic and acidic residues" evidence="6">
    <location>
        <begin position="256"/>
        <end position="267"/>
    </location>
</feature>
<evidence type="ECO:0000256" key="5">
    <source>
        <dbReference type="PROSITE-ProRule" id="PRU00176"/>
    </source>
</evidence>
<feature type="region of interest" description="Disordered" evidence="6">
    <location>
        <begin position="416"/>
        <end position="438"/>
    </location>
</feature>
<feature type="domain" description="RRM" evidence="7">
    <location>
        <begin position="125"/>
        <end position="211"/>
    </location>
</feature>
<evidence type="ECO:0000256" key="1">
    <source>
        <dbReference type="ARBA" id="ARBA00004123"/>
    </source>
</evidence>
<dbReference type="CDD" id="cd12415">
    <property type="entry name" value="RRM3_RBM28_like"/>
    <property type="match status" value="1"/>
</dbReference>
<feature type="region of interest" description="Disordered" evidence="6">
    <location>
        <begin position="655"/>
        <end position="712"/>
    </location>
</feature>
<reference evidence="8 9" key="1">
    <citation type="journal article" date="2010" name="Cell">
        <title>The genome of Naegleria gruberi illuminates early eukaryotic versatility.</title>
        <authorList>
            <person name="Fritz-Laylin L.K."/>
            <person name="Prochnik S.E."/>
            <person name="Ginger M.L."/>
            <person name="Dacks J.B."/>
            <person name="Carpenter M.L."/>
            <person name="Field M.C."/>
            <person name="Kuo A."/>
            <person name="Paredez A."/>
            <person name="Chapman J."/>
            <person name="Pham J."/>
            <person name="Shu S."/>
            <person name="Neupane R."/>
            <person name="Cipriano M."/>
            <person name="Mancuso J."/>
            <person name="Tu H."/>
            <person name="Salamov A."/>
            <person name="Lindquist E."/>
            <person name="Shapiro H."/>
            <person name="Lucas S."/>
            <person name="Grigoriev I.V."/>
            <person name="Cande W.Z."/>
            <person name="Fulton C."/>
            <person name="Rokhsar D.S."/>
            <person name="Dawson S.C."/>
        </authorList>
    </citation>
    <scope>NUCLEOTIDE SEQUENCE [LARGE SCALE GENOMIC DNA]</scope>
    <source>
        <strain evidence="8 9">NEG-M</strain>
    </source>
</reference>
<dbReference type="FunCoup" id="D2V126">
    <property type="interactions" value="591"/>
</dbReference>
<sequence>MGFDKNTTFFRLRVGDVKKVVLVTDKQTEKSKGFAFVEFPIAILASECLSKCNGASLNEKTITVRPYTDKKESLDKKKSTKEKKEKKPKENDVLSKDDPFYVSSSDDEDEEEEDKPDKNGIFPNRVLVVARLAKSMNWDQAMQALQEKFSKIGKLNNIRMPKQGSNHKGYAFIEFRKAKHAKRALDWAKKNTKMSVAWKVDRDQYVKKKQDAFLKKKEEEFDKEQEKFQKHMKKYTEGEKSDDEEDDDIEEPEEYFGEKEKESKSSLDELFDGEEKEESDDEKDDADADEDNQDDDVEEGDESDEEDQDDDMSVGEEDADEQMEDAEKPEGEEESKEKKEQTAADFKKTVFVQNLPFQAGVDEIKAIFEKHYGLVAYVAIVAKTDGLSSGKAFVKFKRFKDAKKCIREAEGNLIEKQPEKKKASEKISKEPEEEEERNVGEVLLDGRKLLIARAISKQSSQEINKKKEKKDDPRNLRLAKIGFIAANSPEAKDMPAEHLKKIQKNWAEKNTKLNNPIYHISPTRLAIQNLPKSWTDKDLKNLVLDKIKYDEALGKGKKPKLIQVKIAKDKDSKQSKGFGFVEFEKHEAALCALERLNNNPKILNPRVKDNKVASAARLIVEFAVENTMKLTILRRHQTNSHREKDDSNMISEFIKNRYDQSSSSSAGRSRPPSRGGNYNRNNDRNQKRQRGGNDNKRKRQDNNFRGAKKTKK</sequence>
<protein>
    <submittedName>
        <fullName evidence="8">RNA recognition motif-containing protein</fullName>
    </submittedName>
</protein>
<dbReference type="PROSITE" id="PS50102">
    <property type="entry name" value="RRM"/>
    <property type="match status" value="4"/>
</dbReference>
<dbReference type="GeneID" id="8852342"/>
<dbReference type="InterPro" id="IPR012677">
    <property type="entry name" value="Nucleotide-bd_a/b_plait_sf"/>
</dbReference>
<dbReference type="CDD" id="cd12416">
    <property type="entry name" value="RRM4_RBM28_like"/>
    <property type="match status" value="1"/>
</dbReference>
<evidence type="ECO:0000256" key="4">
    <source>
        <dbReference type="ARBA" id="ARBA00023242"/>
    </source>
</evidence>
<organism evidence="9">
    <name type="scientific">Naegleria gruberi</name>
    <name type="common">Amoeba</name>
    <dbReference type="NCBI Taxonomy" id="5762"/>
    <lineage>
        <taxon>Eukaryota</taxon>
        <taxon>Discoba</taxon>
        <taxon>Heterolobosea</taxon>
        <taxon>Tetramitia</taxon>
        <taxon>Eutetramitia</taxon>
        <taxon>Vahlkampfiidae</taxon>
        <taxon>Naegleria</taxon>
    </lineage>
</organism>
<feature type="compositionally biased region" description="Basic and acidic residues" evidence="6">
    <location>
        <begin position="416"/>
        <end position="430"/>
    </location>
</feature>
<accession>D2V126</accession>
<feature type="domain" description="RRM" evidence="7">
    <location>
        <begin position="1"/>
        <end position="69"/>
    </location>
</feature>
<dbReference type="InParanoid" id="D2V126"/>
<feature type="region of interest" description="Disordered" evidence="6">
    <location>
        <begin position="68"/>
        <end position="120"/>
    </location>
</feature>
<dbReference type="InterPro" id="IPR000504">
    <property type="entry name" value="RRM_dom"/>
</dbReference>
<dbReference type="EMBL" id="GG738847">
    <property type="protein sequence ID" value="EFC49616.1"/>
    <property type="molecule type" value="Genomic_DNA"/>
</dbReference>
<gene>
    <name evidence="8" type="ORF">NAEGRDRAFT_62501</name>
</gene>
<feature type="compositionally biased region" description="Low complexity" evidence="6">
    <location>
        <begin position="661"/>
        <end position="680"/>
    </location>
</feature>
<feature type="domain" description="RRM" evidence="7">
    <location>
        <begin position="348"/>
        <end position="430"/>
    </location>
</feature>
<dbReference type="GO" id="GO:0005634">
    <property type="term" value="C:nucleus"/>
    <property type="evidence" value="ECO:0007669"/>
    <property type="project" value="UniProtKB-SubCell"/>
</dbReference>
<dbReference type="STRING" id="5762.D2V126"/>